<dbReference type="SUPFAM" id="SSF55961">
    <property type="entry name" value="Bet v1-like"/>
    <property type="match status" value="1"/>
</dbReference>
<feature type="compositionally biased region" description="Low complexity" evidence="1">
    <location>
        <begin position="505"/>
        <end position="517"/>
    </location>
</feature>
<dbReference type="AlphaFoldDB" id="A0AAV1CPP7"/>
<accession>A0AAV1CPP7</accession>
<evidence type="ECO:0000256" key="1">
    <source>
        <dbReference type="SAM" id="MobiDB-lite"/>
    </source>
</evidence>
<name>A0AAV1CPP7_OLDCO</name>
<dbReference type="Proteomes" id="UP001161247">
    <property type="component" value="Chromosome 3"/>
</dbReference>
<dbReference type="EMBL" id="OX459120">
    <property type="protein sequence ID" value="CAI9097556.1"/>
    <property type="molecule type" value="Genomic_DNA"/>
</dbReference>
<gene>
    <name evidence="2" type="ORF">OLC1_LOCUS8011</name>
</gene>
<evidence type="ECO:0000313" key="3">
    <source>
        <dbReference type="Proteomes" id="UP001161247"/>
    </source>
</evidence>
<dbReference type="PANTHER" id="PTHR34560">
    <property type="entry name" value="POLYKETIDE CYCLASE/DEHYDRASE/LIPID TRANSPORT SUPERFAMILY PROTEIN"/>
    <property type="match status" value="1"/>
</dbReference>
<evidence type="ECO:0000313" key="2">
    <source>
        <dbReference type="EMBL" id="CAI9097556.1"/>
    </source>
</evidence>
<proteinExistence type="predicted"/>
<sequence length="607" mass="68097">MREDTSISRYRDKLDHTLSSPDLTNAETLRGLVKDQIMRSSVMENEDYFDQILETRTKEVSNFLGMLRSASVDDVAEPQNSRVSRGGWKVKQDTEEFRVMYREGPEGTPLHTLLVEGYVDGPTDVCLCISWEAGLYPKWWPQIMVPTFKIVSSDCLQKVRIGEQICLVRMKLSWPLSTREALVHYFEFEYIQDGLVIVLLNSISDLESINKSTHGFSRDGIPDPQDVIRIDVVGGFAIQKVSTTRSYFRTIANMDIKLDFVPPSLINFVSRQLVGSGFKLYKKEVASVSKGDEDFGKALKDPLYTRIREALYSNSLPTVGPQLEEQKHDTSFLLEEESRRTLEGSSSQEIVHDDDLSAHSEAGELFLQDKKPHIEIEEVKESDSEESISLAANGDKSGSLQVNEINTRTFADSPRITIRPEVEKALTLLDEVISIFQEYRSNDETKFMHSPPVIAGEESPNLDKIAFTESVASEPDKIWKTVNVSAQPRKSVESEVIASNESRRSSASHGSRRTGSTIYSREANHNKIAPASPDEDTTSTHATHHNNALHLSENHVTELSLHEKIAKEENVIAVDANSFDGNKGGKSKSRKPHFLCCFGFMEMAAVS</sequence>
<protein>
    <submittedName>
        <fullName evidence="2">OLC1v1034014C1</fullName>
    </submittedName>
</protein>
<feature type="region of interest" description="Disordered" evidence="1">
    <location>
        <begin position="489"/>
        <end position="542"/>
    </location>
</feature>
<reference evidence="2" key="1">
    <citation type="submission" date="2023-03" db="EMBL/GenBank/DDBJ databases">
        <authorList>
            <person name="Julca I."/>
        </authorList>
    </citation>
    <scope>NUCLEOTIDE SEQUENCE</scope>
</reference>
<dbReference type="InterPro" id="IPR023393">
    <property type="entry name" value="START-like_dom_sf"/>
</dbReference>
<keyword evidence="3" id="KW-1185">Reference proteome</keyword>
<organism evidence="2 3">
    <name type="scientific">Oldenlandia corymbosa var. corymbosa</name>
    <dbReference type="NCBI Taxonomy" id="529605"/>
    <lineage>
        <taxon>Eukaryota</taxon>
        <taxon>Viridiplantae</taxon>
        <taxon>Streptophyta</taxon>
        <taxon>Embryophyta</taxon>
        <taxon>Tracheophyta</taxon>
        <taxon>Spermatophyta</taxon>
        <taxon>Magnoliopsida</taxon>
        <taxon>eudicotyledons</taxon>
        <taxon>Gunneridae</taxon>
        <taxon>Pentapetalae</taxon>
        <taxon>asterids</taxon>
        <taxon>lamiids</taxon>
        <taxon>Gentianales</taxon>
        <taxon>Rubiaceae</taxon>
        <taxon>Rubioideae</taxon>
        <taxon>Spermacoceae</taxon>
        <taxon>Hedyotis-Oldenlandia complex</taxon>
        <taxon>Oldenlandia</taxon>
    </lineage>
</organism>
<dbReference type="PANTHER" id="PTHR34560:SF1">
    <property type="entry name" value="START DOMAIN-CONTAINING PROTEIN"/>
    <property type="match status" value="1"/>
</dbReference>
<dbReference type="Gene3D" id="3.30.530.20">
    <property type="match status" value="1"/>
</dbReference>